<organism evidence="9 10">
    <name type="scientific">Frankia umida</name>
    <dbReference type="NCBI Taxonomy" id="573489"/>
    <lineage>
        <taxon>Bacteria</taxon>
        <taxon>Bacillati</taxon>
        <taxon>Actinomycetota</taxon>
        <taxon>Actinomycetes</taxon>
        <taxon>Frankiales</taxon>
        <taxon>Frankiaceae</taxon>
        <taxon>Frankia</taxon>
    </lineage>
</organism>
<feature type="region of interest" description="Disordered" evidence="6">
    <location>
        <begin position="301"/>
        <end position="328"/>
    </location>
</feature>
<dbReference type="RefSeq" id="WP_248823889.1">
    <property type="nucleotide sequence ID" value="NZ_JALKFT010000005.1"/>
</dbReference>
<evidence type="ECO:0000256" key="2">
    <source>
        <dbReference type="ARBA" id="ARBA00007362"/>
    </source>
</evidence>
<dbReference type="PANTHER" id="PTHR32322:SF2">
    <property type="entry name" value="EAMA DOMAIN-CONTAINING PROTEIN"/>
    <property type="match status" value="1"/>
</dbReference>
<feature type="transmembrane region" description="Helical" evidence="7">
    <location>
        <begin position="126"/>
        <end position="146"/>
    </location>
</feature>
<name>A0ABT0JV66_9ACTN</name>
<keyword evidence="10" id="KW-1185">Reference proteome</keyword>
<sequence>MIFLALAGTAWGTTGAVVDTVCRTGAVGPFAVSFWRFASGLFVLLLARVVRPSRSVRTADTAAPSQRWSFVMRVGTGVGLAVFQTAYFGAVAVTGLAVGTIVTLGAGPALTALGARLVLGERLGHGLAAIPAVLGGLMVLVLGNHGGEVHPAGVLLALLSAAGYTAITLLARWAGRAGGGGDDAVALTAWAFGVGGLVLLPPAMAEGLLPHTADLARVLALLAYVAVVPTALAYPLYFAGAAVVRATTTSTIMLIEPVSATVLAVILLGERLSTAVVVGTLLLVSAMTVLAVTEHADALRSVPQPDERGETPCAEDGARGGWTARRAE</sequence>
<feature type="transmembrane region" description="Helical" evidence="7">
    <location>
        <begin position="96"/>
        <end position="119"/>
    </location>
</feature>
<gene>
    <name evidence="9" type="ORF">MXD59_06565</name>
</gene>
<evidence type="ECO:0000259" key="8">
    <source>
        <dbReference type="Pfam" id="PF00892"/>
    </source>
</evidence>
<dbReference type="PANTHER" id="PTHR32322">
    <property type="entry name" value="INNER MEMBRANE TRANSPORTER"/>
    <property type="match status" value="1"/>
</dbReference>
<evidence type="ECO:0000256" key="5">
    <source>
        <dbReference type="ARBA" id="ARBA00023136"/>
    </source>
</evidence>
<accession>A0ABT0JV66</accession>
<evidence type="ECO:0000256" key="3">
    <source>
        <dbReference type="ARBA" id="ARBA00022692"/>
    </source>
</evidence>
<feature type="transmembrane region" description="Helical" evidence="7">
    <location>
        <begin position="275"/>
        <end position="293"/>
    </location>
</feature>
<dbReference type="SUPFAM" id="SSF103481">
    <property type="entry name" value="Multidrug resistance efflux transporter EmrE"/>
    <property type="match status" value="2"/>
</dbReference>
<evidence type="ECO:0000256" key="7">
    <source>
        <dbReference type="SAM" id="Phobius"/>
    </source>
</evidence>
<comment type="similarity">
    <text evidence="2">Belongs to the EamA transporter family.</text>
</comment>
<reference evidence="9 10" key="1">
    <citation type="submission" date="2022-04" db="EMBL/GenBank/DDBJ databases">
        <title>Genome diversity in the genus Frankia.</title>
        <authorList>
            <person name="Carlos-Shanley C."/>
            <person name="Hahn D."/>
        </authorList>
    </citation>
    <scope>NUCLEOTIDE SEQUENCE [LARGE SCALE GENOMIC DNA]</scope>
    <source>
        <strain evidence="9 10">Ag45/Mut15</strain>
    </source>
</reference>
<evidence type="ECO:0000256" key="6">
    <source>
        <dbReference type="SAM" id="MobiDB-lite"/>
    </source>
</evidence>
<feature type="transmembrane region" description="Helical" evidence="7">
    <location>
        <begin position="251"/>
        <end position="269"/>
    </location>
</feature>
<feature type="transmembrane region" description="Helical" evidence="7">
    <location>
        <begin position="70"/>
        <end position="90"/>
    </location>
</feature>
<feature type="domain" description="EamA" evidence="8">
    <location>
        <begin position="152"/>
        <end position="290"/>
    </location>
</feature>
<comment type="caution">
    <text evidence="9">The sequence shown here is derived from an EMBL/GenBank/DDBJ whole genome shotgun (WGS) entry which is preliminary data.</text>
</comment>
<feature type="transmembrane region" description="Helical" evidence="7">
    <location>
        <begin position="215"/>
        <end position="239"/>
    </location>
</feature>
<keyword evidence="3 7" id="KW-0812">Transmembrane</keyword>
<dbReference type="InterPro" id="IPR037185">
    <property type="entry name" value="EmrE-like"/>
</dbReference>
<dbReference type="Proteomes" id="UP001201873">
    <property type="component" value="Unassembled WGS sequence"/>
</dbReference>
<dbReference type="InterPro" id="IPR050638">
    <property type="entry name" value="AA-Vitamin_Transporters"/>
</dbReference>
<evidence type="ECO:0000313" key="9">
    <source>
        <dbReference type="EMBL" id="MCK9875443.1"/>
    </source>
</evidence>
<dbReference type="InterPro" id="IPR000620">
    <property type="entry name" value="EamA_dom"/>
</dbReference>
<proteinExistence type="inferred from homology"/>
<feature type="transmembrane region" description="Helical" evidence="7">
    <location>
        <begin position="34"/>
        <end position="50"/>
    </location>
</feature>
<evidence type="ECO:0000313" key="10">
    <source>
        <dbReference type="Proteomes" id="UP001201873"/>
    </source>
</evidence>
<dbReference type="Pfam" id="PF00892">
    <property type="entry name" value="EamA"/>
    <property type="match status" value="1"/>
</dbReference>
<evidence type="ECO:0000256" key="4">
    <source>
        <dbReference type="ARBA" id="ARBA00022989"/>
    </source>
</evidence>
<feature type="transmembrane region" description="Helical" evidence="7">
    <location>
        <begin position="184"/>
        <end position="203"/>
    </location>
</feature>
<protein>
    <submittedName>
        <fullName evidence="9">DMT family transporter</fullName>
    </submittedName>
</protein>
<keyword evidence="4 7" id="KW-1133">Transmembrane helix</keyword>
<feature type="transmembrane region" description="Helical" evidence="7">
    <location>
        <begin position="152"/>
        <end position="172"/>
    </location>
</feature>
<evidence type="ECO:0000256" key="1">
    <source>
        <dbReference type="ARBA" id="ARBA00004141"/>
    </source>
</evidence>
<dbReference type="EMBL" id="JALKFT010000005">
    <property type="protein sequence ID" value="MCK9875443.1"/>
    <property type="molecule type" value="Genomic_DNA"/>
</dbReference>
<keyword evidence="5 7" id="KW-0472">Membrane</keyword>
<comment type="subcellular location">
    <subcellularLocation>
        <location evidence="1">Membrane</location>
        <topology evidence="1">Multi-pass membrane protein</topology>
    </subcellularLocation>
</comment>